<evidence type="ECO:0000313" key="3">
    <source>
        <dbReference type="Proteomes" id="UP001551482"/>
    </source>
</evidence>
<gene>
    <name evidence="2" type="ORF">AB0C36_35280</name>
</gene>
<sequence length="211" mass="22598">MTSKADAAGRSGPRSDDYADGVVAAWSQVLPDEDASSLGFVVRLHQAMIAMEEFDRRSIRGLDLTAPEYMVLAVLAVRTDQVGLTLRELQPLVMYSSGGMTHCVDRLEKKELIERRPNPADRRSVLVCLTEDGREKARTAMRTRLAALDELLAPLTAGDRRTVDKALRLLIATLGPWAPAQPSAPAARATSVRSAASAASATTGPTGAESV</sequence>
<dbReference type="Proteomes" id="UP001551482">
    <property type="component" value="Unassembled WGS sequence"/>
</dbReference>
<comment type="caution">
    <text evidence="2">The sequence shown here is derived from an EMBL/GenBank/DDBJ whole genome shotgun (WGS) entry which is preliminary data.</text>
</comment>
<dbReference type="InterPro" id="IPR039422">
    <property type="entry name" value="MarR/SlyA-like"/>
</dbReference>
<dbReference type="PROSITE" id="PS50995">
    <property type="entry name" value="HTH_MARR_2"/>
    <property type="match status" value="1"/>
</dbReference>
<dbReference type="Pfam" id="PF01047">
    <property type="entry name" value="MarR"/>
    <property type="match status" value="1"/>
</dbReference>
<dbReference type="PANTHER" id="PTHR33164">
    <property type="entry name" value="TRANSCRIPTIONAL REGULATOR, MARR FAMILY"/>
    <property type="match status" value="1"/>
</dbReference>
<evidence type="ECO:0000313" key="2">
    <source>
        <dbReference type="EMBL" id="MEU8138750.1"/>
    </source>
</evidence>
<accession>A0ABV3DSL6</accession>
<dbReference type="InterPro" id="IPR036390">
    <property type="entry name" value="WH_DNA-bd_sf"/>
</dbReference>
<evidence type="ECO:0000259" key="1">
    <source>
        <dbReference type="PROSITE" id="PS50995"/>
    </source>
</evidence>
<dbReference type="InterPro" id="IPR000835">
    <property type="entry name" value="HTH_MarR-typ"/>
</dbReference>
<organism evidence="2 3">
    <name type="scientific">Streptodolium elevatio</name>
    <dbReference type="NCBI Taxonomy" id="3157996"/>
    <lineage>
        <taxon>Bacteria</taxon>
        <taxon>Bacillati</taxon>
        <taxon>Actinomycetota</taxon>
        <taxon>Actinomycetes</taxon>
        <taxon>Kitasatosporales</taxon>
        <taxon>Streptomycetaceae</taxon>
        <taxon>Streptodolium</taxon>
    </lineage>
</organism>
<dbReference type="PRINTS" id="PR00598">
    <property type="entry name" value="HTHMARR"/>
</dbReference>
<name>A0ABV3DSL6_9ACTN</name>
<dbReference type="RefSeq" id="WP_358362411.1">
    <property type="nucleotide sequence ID" value="NZ_JBEZFP010000137.1"/>
</dbReference>
<keyword evidence="3" id="KW-1185">Reference proteome</keyword>
<protein>
    <submittedName>
        <fullName evidence="2">MarR family transcriptional regulator</fullName>
    </submittedName>
</protein>
<dbReference type="EMBL" id="JBEZFP010000137">
    <property type="protein sequence ID" value="MEU8138750.1"/>
    <property type="molecule type" value="Genomic_DNA"/>
</dbReference>
<dbReference type="PANTHER" id="PTHR33164:SF43">
    <property type="entry name" value="HTH-TYPE TRANSCRIPTIONAL REPRESSOR YETL"/>
    <property type="match status" value="1"/>
</dbReference>
<dbReference type="SUPFAM" id="SSF46785">
    <property type="entry name" value="Winged helix' DNA-binding domain"/>
    <property type="match status" value="1"/>
</dbReference>
<reference evidence="2 3" key="1">
    <citation type="submission" date="2024-06" db="EMBL/GenBank/DDBJ databases">
        <title>The Natural Products Discovery Center: Release of the First 8490 Sequenced Strains for Exploring Actinobacteria Biosynthetic Diversity.</title>
        <authorList>
            <person name="Kalkreuter E."/>
            <person name="Kautsar S.A."/>
            <person name="Yang D."/>
            <person name="Bader C.D."/>
            <person name="Teijaro C.N."/>
            <person name="Fluegel L."/>
            <person name="Davis C.M."/>
            <person name="Simpson J.R."/>
            <person name="Lauterbach L."/>
            <person name="Steele A.D."/>
            <person name="Gui C."/>
            <person name="Meng S."/>
            <person name="Li G."/>
            <person name="Viehrig K."/>
            <person name="Ye F."/>
            <person name="Su P."/>
            <person name="Kiefer A.F."/>
            <person name="Nichols A."/>
            <person name="Cepeda A.J."/>
            <person name="Yan W."/>
            <person name="Fan B."/>
            <person name="Jiang Y."/>
            <person name="Adhikari A."/>
            <person name="Zheng C.-J."/>
            <person name="Schuster L."/>
            <person name="Cowan T.M."/>
            <person name="Smanski M.J."/>
            <person name="Chevrette M.G."/>
            <person name="De Carvalho L.P.S."/>
            <person name="Shen B."/>
        </authorList>
    </citation>
    <scope>NUCLEOTIDE SEQUENCE [LARGE SCALE GENOMIC DNA]</scope>
    <source>
        <strain evidence="2 3">NPDC048946</strain>
    </source>
</reference>
<proteinExistence type="predicted"/>
<feature type="domain" description="HTH marR-type" evidence="1">
    <location>
        <begin position="37"/>
        <end position="172"/>
    </location>
</feature>
<dbReference type="InterPro" id="IPR036388">
    <property type="entry name" value="WH-like_DNA-bd_sf"/>
</dbReference>
<dbReference type="SMART" id="SM00347">
    <property type="entry name" value="HTH_MARR"/>
    <property type="match status" value="1"/>
</dbReference>
<dbReference type="Gene3D" id="1.10.10.10">
    <property type="entry name" value="Winged helix-like DNA-binding domain superfamily/Winged helix DNA-binding domain"/>
    <property type="match status" value="1"/>
</dbReference>